<evidence type="ECO:0000256" key="1">
    <source>
        <dbReference type="SAM" id="MobiDB-lite"/>
    </source>
</evidence>
<evidence type="ECO:0000313" key="4">
    <source>
        <dbReference type="EMBL" id="KAJ7972573.1"/>
    </source>
</evidence>
<evidence type="ECO:0000256" key="2">
    <source>
        <dbReference type="SAM" id="SignalP"/>
    </source>
</evidence>
<dbReference type="InterPro" id="IPR005113">
    <property type="entry name" value="uDENN_dom"/>
</dbReference>
<organism evidence="4 5">
    <name type="scientific">Quillaja saponaria</name>
    <name type="common">Soap bark tree</name>
    <dbReference type="NCBI Taxonomy" id="32244"/>
    <lineage>
        <taxon>Eukaryota</taxon>
        <taxon>Viridiplantae</taxon>
        <taxon>Streptophyta</taxon>
        <taxon>Embryophyta</taxon>
        <taxon>Tracheophyta</taxon>
        <taxon>Spermatophyta</taxon>
        <taxon>Magnoliopsida</taxon>
        <taxon>eudicotyledons</taxon>
        <taxon>Gunneridae</taxon>
        <taxon>Pentapetalae</taxon>
        <taxon>rosids</taxon>
        <taxon>fabids</taxon>
        <taxon>Fabales</taxon>
        <taxon>Quillajaceae</taxon>
        <taxon>Quillaja</taxon>
    </lineage>
</organism>
<dbReference type="Proteomes" id="UP001163823">
    <property type="component" value="Chromosome 4"/>
</dbReference>
<name>A0AAD7Q0H5_QUISA</name>
<feature type="chain" id="PRO_5042100221" evidence="2">
    <location>
        <begin position="22"/>
        <end position="546"/>
    </location>
</feature>
<dbReference type="KEGG" id="qsa:O6P43_010440"/>
<dbReference type="SMART" id="SM00800">
    <property type="entry name" value="uDENN"/>
    <property type="match status" value="1"/>
</dbReference>
<dbReference type="PANTHER" id="PTHR15288">
    <property type="entry name" value="DENN DOMAIN-CONTAINING PROTEIN 2"/>
    <property type="match status" value="1"/>
</dbReference>
<evidence type="ECO:0000313" key="5">
    <source>
        <dbReference type="Proteomes" id="UP001163823"/>
    </source>
</evidence>
<proteinExistence type="predicted"/>
<comment type="caution">
    <text evidence="4">The sequence shown here is derived from an EMBL/GenBank/DDBJ whole genome shotgun (WGS) entry which is preliminary data.</text>
</comment>
<dbReference type="AlphaFoldDB" id="A0AAD7Q0H5"/>
<feature type="region of interest" description="Disordered" evidence="1">
    <location>
        <begin position="86"/>
        <end position="106"/>
    </location>
</feature>
<dbReference type="InterPro" id="IPR051942">
    <property type="entry name" value="DENN_domain_containing_2"/>
</dbReference>
<feature type="signal peptide" evidence="2">
    <location>
        <begin position="1"/>
        <end position="21"/>
    </location>
</feature>
<keyword evidence="2" id="KW-0732">Signal</keyword>
<keyword evidence="5" id="KW-1185">Reference proteome</keyword>
<feature type="domain" description="uDENN" evidence="3">
    <location>
        <begin position="182"/>
        <end position="301"/>
    </location>
</feature>
<dbReference type="Gene3D" id="3.30.450.200">
    <property type="match status" value="1"/>
</dbReference>
<gene>
    <name evidence="4" type="ORF">O6P43_010440</name>
</gene>
<protein>
    <submittedName>
        <fullName evidence="4">DENN domain containing protein</fullName>
    </submittedName>
</protein>
<sequence length="546" mass="61227">MSNFLFLYITPLLYLATCSLSIRRTKVLYCTHAKRLKLVQICEVYVTEEDAALDEDRPPSPIWVLQHLSGEACRVTGEALQSVYSGSSSSSAVGPAHRRSQSEVVGRGHRRSNSFQRLTTHVQKAWRWGSNSHEEGYPINFNPEVLANQKRQWYQLHSKTPVLNFCFSAFYFWLDHVRYKEPTLLFEHFVVVGLHPDSNLQVTKDSFAKRKKWEIEMENSEIIDFKLLQQRGPSVPALEPKILLKYPSGKRLAMPMKDLASFCLPGSVKGQEHLGRDDSSFIFSLQVADNATLYGVCLHVPEIVQRLPGILGISSPLSYPSGGCRRFLVSAPRCYCVLTRASFFELHYEMLNSIIAQERLNQITQFVNDMTLTGYIPAIPRLDDQMNANDESPERESFGGWMASAVPVDSAAVLTAAAAGTISDDEFPEFSLKISEPVPSESVTPSDASELGHIREIDKDGRKDVLYHDDCASEITETHPDALEITYRTYENGHTSSEVGTSLSSRTHALERLGSSESLFSPARSMASEDEDDDLLQIMKKIMGTN</sequence>
<dbReference type="PANTHER" id="PTHR15288:SF0">
    <property type="entry name" value="UDENN DOMAIN-CONTAINING PROTEIN"/>
    <property type="match status" value="1"/>
</dbReference>
<reference evidence="4" key="1">
    <citation type="journal article" date="2023" name="Science">
        <title>Elucidation of the pathway for biosynthesis of saponin adjuvants from the soapbark tree.</title>
        <authorList>
            <person name="Reed J."/>
            <person name="Orme A."/>
            <person name="El-Demerdash A."/>
            <person name="Owen C."/>
            <person name="Martin L.B.B."/>
            <person name="Misra R.C."/>
            <person name="Kikuchi S."/>
            <person name="Rejzek M."/>
            <person name="Martin A.C."/>
            <person name="Harkess A."/>
            <person name="Leebens-Mack J."/>
            <person name="Louveau T."/>
            <person name="Stephenson M.J."/>
            <person name="Osbourn A."/>
        </authorList>
    </citation>
    <scope>NUCLEOTIDE SEQUENCE</scope>
    <source>
        <strain evidence="4">S10</strain>
    </source>
</reference>
<dbReference type="Pfam" id="PF03456">
    <property type="entry name" value="uDENN"/>
    <property type="match status" value="1"/>
</dbReference>
<evidence type="ECO:0000259" key="3">
    <source>
        <dbReference type="SMART" id="SM00800"/>
    </source>
</evidence>
<accession>A0AAD7Q0H5</accession>
<dbReference type="EMBL" id="JARAOO010000004">
    <property type="protein sequence ID" value="KAJ7972573.1"/>
    <property type="molecule type" value="Genomic_DNA"/>
</dbReference>